<dbReference type="Pfam" id="PF07510">
    <property type="entry name" value="GmrSD_C"/>
    <property type="match status" value="1"/>
</dbReference>
<gene>
    <name evidence="4" type="ORF">GJW-30_1_00060</name>
</gene>
<protein>
    <recommendedName>
        <fullName evidence="6">DUF262 domain-containing protein</fullName>
    </recommendedName>
</protein>
<dbReference type="InterPro" id="IPR040843">
    <property type="entry name" value="RAMA"/>
</dbReference>
<evidence type="ECO:0000313" key="5">
    <source>
        <dbReference type="Proteomes" id="UP000236884"/>
    </source>
</evidence>
<feature type="domain" description="RAMA" evidence="3">
    <location>
        <begin position="609"/>
        <end position="705"/>
    </location>
</feature>
<accession>A0A0S3PNK4</accession>
<dbReference type="InterPro" id="IPR011089">
    <property type="entry name" value="GmrSD_C"/>
</dbReference>
<dbReference type="Pfam" id="PF18755">
    <property type="entry name" value="RAMA"/>
    <property type="match status" value="1"/>
</dbReference>
<name>A0A0S3PNK4_9BRAD</name>
<organism evidence="4 5">
    <name type="scientific">Variibacter gotjawalensis</name>
    <dbReference type="NCBI Taxonomy" id="1333996"/>
    <lineage>
        <taxon>Bacteria</taxon>
        <taxon>Pseudomonadati</taxon>
        <taxon>Pseudomonadota</taxon>
        <taxon>Alphaproteobacteria</taxon>
        <taxon>Hyphomicrobiales</taxon>
        <taxon>Nitrobacteraceae</taxon>
        <taxon>Variibacter</taxon>
    </lineage>
</organism>
<dbReference type="PANTHER" id="PTHR35149">
    <property type="entry name" value="SLL5132 PROTEIN"/>
    <property type="match status" value="1"/>
</dbReference>
<evidence type="ECO:0008006" key="6">
    <source>
        <dbReference type="Google" id="ProtNLM"/>
    </source>
</evidence>
<dbReference type="PANTHER" id="PTHR35149:SF2">
    <property type="entry name" value="DUF262 DOMAIN-CONTAINING PROTEIN"/>
    <property type="match status" value="1"/>
</dbReference>
<dbReference type="InterPro" id="IPR004919">
    <property type="entry name" value="GmrSD_N"/>
</dbReference>
<dbReference type="AlphaFoldDB" id="A0A0S3PNK4"/>
<evidence type="ECO:0000259" key="2">
    <source>
        <dbReference type="Pfam" id="PF07510"/>
    </source>
</evidence>
<feature type="domain" description="GmrSD restriction endonucleases C-terminal" evidence="2">
    <location>
        <begin position="446"/>
        <end position="592"/>
    </location>
</feature>
<reference evidence="4 5" key="1">
    <citation type="submission" date="2015-08" db="EMBL/GenBank/DDBJ databases">
        <title>Investigation of the bacterial diversity of lava forest soil.</title>
        <authorList>
            <person name="Lee J.S."/>
        </authorList>
    </citation>
    <scope>NUCLEOTIDE SEQUENCE [LARGE SCALE GENOMIC DNA]</scope>
    <source>
        <strain evidence="4 5">GJW-30</strain>
    </source>
</reference>
<keyword evidence="5" id="KW-1185">Reference proteome</keyword>
<evidence type="ECO:0000259" key="3">
    <source>
        <dbReference type="Pfam" id="PF18755"/>
    </source>
</evidence>
<evidence type="ECO:0000313" key="4">
    <source>
        <dbReference type="EMBL" id="BAT57554.1"/>
    </source>
</evidence>
<dbReference type="KEGG" id="vgo:GJW-30_1_00060"/>
<evidence type="ECO:0000259" key="1">
    <source>
        <dbReference type="Pfam" id="PF03235"/>
    </source>
</evidence>
<sequence>MDTQVKTPQLIFMQPQRLLVPLFQRPYVWNEDIQWEPLWDDIERLAERWLAQPQGKHQPHFLGAVVLQQIAHQTGQMQQRTIIDGQQRLTTLQLLFDALHAELTELGASQAALRIKPLIENDQAYCSNEGEKFKVSPTNRDRPHFNQVMGAQPPISYDALAKGERMIQAHRFFASCARKWLELDGPDGVQRRANALDIVVRDLLQLVVIDLAADENAQEIFETLNARGEKLTAADLIKNFVFQRLAGQVDVEAVYEQHWKSFENTFWEEEVSSGRQLYPRSAVFLNHWLIAETGEEIVARKVFERFKRYADHDAGVPMLELLKRISASARVYKDFLDSAAEKTGLMTPLALFGYRTSVLESEVVKPLVLYLLDPNRTKVPQDQFERALNSIESWMVRRMLVRETTKNYNKIVADLIAEMRKQDRQSLGDFIAQYLQEQRSESSYLPDDDEVQNELGELMVYRRLKRGRLRMVLEALEDHFRGFNDPKGSYAEGRVARSSLAIEHIMPRRWSAHWPVGETPEPERDRLVHTLGNLTLLNGKLNSKVSNGPWQGVSGKREGLKGHSVLKLNARIVENETWPEATIVARTKELVRSVLAIWPVPPGYKSEFQSERRRPHRKVELADLIAGNEIAPFATLTPSQKKHSHRTAKVLADGRVEVDGKSFAGPTEAASYIRGKRTGGWWFFFVDPEKKTKLKHLKQQYVEKLSVDIDDDEEDGDEDE</sequence>
<dbReference type="Pfam" id="PF03235">
    <property type="entry name" value="GmrSD_N"/>
    <property type="match status" value="1"/>
</dbReference>
<proteinExistence type="predicted"/>
<dbReference type="OrthoDB" id="9798761at2"/>
<feature type="domain" description="GmrSD restriction endonucleases N-terminal" evidence="1">
    <location>
        <begin position="15"/>
        <end position="242"/>
    </location>
</feature>
<dbReference type="RefSeq" id="WP_130364656.1">
    <property type="nucleotide sequence ID" value="NZ_AP014946.1"/>
</dbReference>
<dbReference type="EMBL" id="AP014946">
    <property type="protein sequence ID" value="BAT57554.1"/>
    <property type="molecule type" value="Genomic_DNA"/>
</dbReference>
<dbReference type="Proteomes" id="UP000236884">
    <property type="component" value="Chromosome"/>
</dbReference>